<sequence>MLQIFRSATIFLLLAALPLPAKAELRAVLIGVSDYLTLDADLKGPANDVRLMAEVLVARGIAPSEITVLTSDTTALPAGVKTAAPTKAEIMAALTQTAARAQPNDTVVFYFSGHGAQAPDQNGDEGGGYDEIFLPADAAGWKGQVGAVENALTDDELYAWAQPMLSRGVKLIGLIDACHSDTGFRALPSQSAVVRGLAPQDLNIPDSLAPSTIALDTIAPDTPPLHGDFVFLYSSQSDQRSFEYPVGDTGLWQGAFTRQLAEVLRTSATAPWAQILAATTATMQQGTTPQMPDGEGPMLATDLFGTPAPQRFLVKDGVIQAGLLQGLNPGDRFSLYPSAEGGAALAQVTLAKVDARSSPLPSNTVTTAWAELDQPAAPPALHLAAPLIANPGDGYDYSAWQAAFAAIGTGAGPSDLTPILTDGTIALAGPDGALDPQGPHSTPRITPEAGETAELALQRSLDAASHSLRLRHLFTTVAARSLTAQPPLQLDWQHKAAPECSDPGPAQPVDPAQTVQPCDQLWLGFQNTSGRDLDVSILYFNADFSITPLWPQRGLSNRLAAGESGRAGFQIDPDSPPADEDILVLAVPVDPGAARVDLTLLADPAATRGAGDWFSNRLDADTATRSFSTKPPPLLMIRQTVRIRPMPQGEN</sequence>
<comment type="caution">
    <text evidence="2">The sequence shown here is derived from an EMBL/GenBank/DDBJ whole genome shotgun (WGS) entry which is preliminary data.</text>
</comment>
<dbReference type="Gene3D" id="3.40.50.1460">
    <property type="match status" value="1"/>
</dbReference>
<protein>
    <submittedName>
        <fullName evidence="2">Caspase domain-containing protein</fullName>
    </submittedName>
</protein>
<dbReference type="PANTHER" id="PTHR48104:SF30">
    <property type="entry name" value="METACASPASE-1"/>
    <property type="match status" value="1"/>
</dbReference>
<organism evidence="2 3">
    <name type="scientific">Cypionkella sinensis</name>
    <dbReference type="NCBI Taxonomy" id="1756043"/>
    <lineage>
        <taxon>Bacteria</taxon>
        <taxon>Pseudomonadati</taxon>
        <taxon>Pseudomonadota</taxon>
        <taxon>Alphaproteobacteria</taxon>
        <taxon>Rhodobacterales</taxon>
        <taxon>Paracoccaceae</taxon>
        <taxon>Cypionkella</taxon>
    </lineage>
</organism>
<evidence type="ECO:0000313" key="2">
    <source>
        <dbReference type="EMBL" id="MFC3181345.1"/>
    </source>
</evidence>
<feature type="domain" description="Peptidase C14 caspase" evidence="1">
    <location>
        <begin position="26"/>
        <end position="301"/>
    </location>
</feature>
<gene>
    <name evidence="2" type="ORF">ACFOGH_10135</name>
</gene>
<dbReference type="EMBL" id="JBHRTO010000001">
    <property type="protein sequence ID" value="MFC3181345.1"/>
    <property type="molecule type" value="Genomic_DNA"/>
</dbReference>
<evidence type="ECO:0000259" key="1">
    <source>
        <dbReference type="Pfam" id="PF00656"/>
    </source>
</evidence>
<dbReference type="RefSeq" id="WP_380072952.1">
    <property type="nucleotide sequence ID" value="NZ_JBHRTO010000001.1"/>
</dbReference>
<dbReference type="InterPro" id="IPR011600">
    <property type="entry name" value="Pept_C14_caspase"/>
</dbReference>
<name>A0ABV7IYF9_9RHOB</name>
<dbReference type="InterPro" id="IPR029030">
    <property type="entry name" value="Caspase-like_dom_sf"/>
</dbReference>
<dbReference type="SUPFAM" id="SSF52129">
    <property type="entry name" value="Caspase-like"/>
    <property type="match status" value="1"/>
</dbReference>
<keyword evidence="3" id="KW-1185">Reference proteome</keyword>
<evidence type="ECO:0000313" key="3">
    <source>
        <dbReference type="Proteomes" id="UP001595547"/>
    </source>
</evidence>
<accession>A0ABV7IYF9</accession>
<dbReference type="PANTHER" id="PTHR48104">
    <property type="entry name" value="METACASPASE-4"/>
    <property type="match status" value="1"/>
</dbReference>
<dbReference type="Proteomes" id="UP001595547">
    <property type="component" value="Unassembled WGS sequence"/>
</dbReference>
<proteinExistence type="predicted"/>
<dbReference type="InterPro" id="IPR050452">
    <property type="entry name" value="Metacaspase"/>
</dbReference>
<reference evidence="3" key="1">
    <citation type="journal article" date="2019" name="Int. J. Syst. Evol. Microbiol.">
        <title>The Global Catalogue of Microorganisms (GCM) 10K type strain sequencing project: providing services to taxonomists for standard genome sequencing and annotation.</title>
        <authorList>
            <consortium name="The Broad Institute Genomics Platform"/>
            <consortium name="The Broad Institute Genome Sequencing Center for Infectious Disease"/>
            <person name="Wu L."/>
            <person name="Ma J."/>
        </authorList>
    </citation>
    <scope>NUCLEOTIDE SEQUENCE [LARGE SCALE GENOMIC DNA]</scope>
    <source>
        <strain evidence="3">KCTC 52039</strain>
    </source>
</reference>
<dbReference type="Pfam" id="PF00656">
    <property type="entry name" value="Peptidase_C14"/>
    <property type="match status" value="1"/>
</dbReference>